<evidence type="ECO:0000313" key="2">
    <source>
        <dbReference type="EMBL" id="KTR07130.1"/>
    </source>
</evidence>
<dbReference type="Gene3D" id="1.10.260.40">
    <property type="entry name" value="lambda repressor-like DNA-binding domains"/>
    <property type="match status" value="1"/>
</dbReference>
<dbReference type="PANTHER" id="PTHR35010:SF2">
    <property type="entry name" value="BLL4672 PROTEIN"/>
    <property type="match status" value="1"/>
</dbReference>
<dbReference type="PATRIC" id="fig|33881.3.peg.1968"/>
<comment type="caution">
    <text evidence="2">The sequence shown here is derived from an EMBL/GenBank/DDBJ whole genome shotgun (WGS) entry which is preliminary data.</text>
</comment>
<dbReference type="InterPro" id="IPR010982">
    <property type="entry name" value="Lambda_DNA-bd_dom_sf"/>
</dbReference>
<dbReference type="InterPro" id="IPR001387">
    <property type="entry name" value="Cro/C1-type_HTH"/>
</dbReference>
<dbReference type="PROSITE" id="PS50943">
    <property type="entry name" value="HTH_CROC1"/>
    <property type="match status" value="1"/>
</dbReference>
<feature type="domain" description="HTH cro/C1-type" evidence="1">
    <location>
        <begin position="37"/>
        <end position="87"/>
    </location>
</feature>
<dbReference type="Pfam" id="PF17765">
    <property type="entry name" value="MLTR_LBD"/>
    <property type="match status" value="1"/>
</dbReference>
<dbReference type="CDD" id="cd00093">
    <property type="entry name" value="HTH_XRE"/>
    <property type="match status" value="1"/>
</dbReference>
<evidence type="ECO:0000313" key="3">
    <source>
        <dbReference type="Proteomes" id="UP000078252"/>
    </source>
</evidence>
<gene>
    <name evidence="2" type="ORF">NS184_08220</name>
</gene>
<dbReference type="Gene3D" id="3.30.450.180">
    <property type="match status" value="1"/>
</dbReference>
<proteinExistence type="predicted"/>
<reference evidence="2 3" key="1">
    <citation type="journal article" date="2016" name="Front. Microbiol.">
        <title>Genomic Resource of Rice Seed Associated Bacteria.</title>
        <authorList>
            <person name="Midha S."/>
            <person name="Bansal K."/>
            <person name="Sharma S."/>
            <person name="Kumar N."/>
            <person name="Patil P.P."/>
            <person name="Chaudhry V."/>
            <person name="Patil P.B."/>
        </authorList>
    </citation>
    <scope>NUCLEOTIDE SEQUENCE [LARGE SCALE GENOMIC DNA]</scope>
    <source>
        <strain evidence="2 3">NS184</strain>
    </source>
</reference>
<dbReference type="STRING" id="33881.NS184_08220"/>
<protein>
    <submittedName>
        <fullName evidence="2">XRE family transcriptional regulator</fullName>
    </submittedName>
</protein>
<dbReference type="PANTHER" id="PTHR35010">
    <property type="entry name" value="BLL4672 PROTEIN-RELATED"/>
    <property type="match status" value="1"/>
</dbReference>
<organism evidence="2 3">
    <name type="scientific">Curtobacterium luteum</name>
    <dbReference type="NCBI Taxonomy" id="33881"/>
    <lineage>
        <taxon>Bacteria</taxon>
        <taxon>Bacillati</taxon>
        <taxon>Actinomycetota</taxon>
        <taxon>Actinomycetes</taxon>
        <taxon>Micrococcales</taxon>
        <taxon>Microbacteriaceae</taxon>
        <taxon>Curtobacterium</taxon>
    </lineage>
</organism>
<dbReference type="Proteomes" id="UP000078252">
    <property type="component" value="Unassembled WGS sequence"/>
</dbReference>
<dbReference type="AlphaFoldDB" id="A0A175RTV4"/>
<dbReference type="InterPro" id="IPR041413">
    <property type="entry name" value="MLTR_LBD"/>
</dbReference>
<dbReference type="EMBL" id="LDQC01000043">
    <property type="protein sequence ID" value="KTR07130.1"/>
    <property type="molecule type" value="Genomic_DNA"/>
</dbReference>
<dbReference type="Pfam" id="PF13560">
    <property type="entry name" value="HTH_31"/>
    <property type="match status" value="1"/>
</dbReference>
<dbReference type="SMART" id="SM00530">
    <property type="entry name" value="HTH_XRE"/>
    <property type="match status" value="1"/>
</dbReference>
<dbReference type="SUPFAM" id="SSF47413">
    <property type="entry name" value="lambda repressor-like DNA-binding domains"/>
    <property type="match status" value="1"/>
</dbReference>
<dbReference type="GO" id="GO:0003677">
    <property type="term" value="F:DNA binding"/>
    <property type="evidence" value="ECO:0007669"/>
    <property type="project" value="InterPro"/>
</dbReference>
<name>A0A175RTV4_9MICO</name>
<sequence>MGVVDDNTLGEYLRARRALVRPEDAGIRVTGVRRTPGLRREEVATLAGISADYYLRLEQGRDRNPSVQVLDALARVFGLDQVARDYLHGLAGASPVPRRRTARTERVPTGTLQLLDVIGLPAFVEGRSFDVLAANALATELAPGLRAGENRLRTMFLDDAETARYPDWQDQMAGMVAAFRASIGTDVRDPGVTALVGELSLGSEDFRRLWARHDVRPLGGAAVRMWHPEVGALELRREKLGIGGTDGQLLVVHHAEPGSASAQGLAVLASLAAARVAGRIDERATRGPED</sequence>
<evidence type="ECO:0000259" key="1">
    <source>
        <dbReference type="PROSITE" id="PS50943"/>
    </source>
</evidence>
<accession>A0A175RTV4</accession>